<dbReference type="EMBL" id="AUZX01014372">
    <property type="protein sequence ID" value="EQD32487.1"/>
    <property type="molecule type" value="Genomic_DNA"/>
</dbReference>
<keyword evidence="1" id="KW-1133">Transmembrane helix</keyword>
<evidence type="ECO:0000313" key="2">
    <source>
        <dbReference type="EMBL" id="EQD32487.1"/>
    </source>
</evidence>
<gene>
    <name evidence="2" type="ORF">B1A_19481</name>
</gene>
<sequence length="157" mass="17765">MSQFIIRPSATAVPLRVVWATLVREWWVNLRAYRISFFVAVLLNSLFTLLIGYFLYRVVFAGHVTKQFVADSGVPNYLSYLTLGVVAYNFAFRLLYPVRNLLFEQWEGTLQPLILAGVPLLWYQVGCIAFSAVYSVLESGILLAIVWPFAGLDLAHA</sequence>
<accession>T0YKN6</accession>
<comment type="caution">
    <text evidence="2">The sequence shown here is derived from an EMBL/GenBank/DDBJ whole genome shotgun (WGS) entry which is preliminary data.</text>
</comment>
<reference evidence="2" key="2">
    <citation type="journal article" date="2014" name="ISME J.">
        <title>Microbial stratification in low pH oxic and suboxic macroscopic growths along an acid mine drainage.</title>
        <authorList>
            <person name="Mendez-Garcia C."/>
            <person name="Mesa V."/>
            <person name="Sprenger R.R."/>
            <person name="Richter M."/>
            <person name="Diez M.S."/>
            <person name="Solano J."/>
            <person name="Bargiela R."/>
            <person name="Golyshina O.V."/>
            <person name="Manteca A."/>
            <person name="Ramos J.L."/>
            <person name="Gallego J.R."/>
            <person name="Llorente I."/>
            <person name="Martins Dos Santos V.A."/>
            <person name="Jensen O.N."/>
            <person name="Pelaez A.I."/>
            <person name="Sanchez J."/>
            <person name="Ferrer M."/>
        </authorList>
    </citation>
    <scope>NUCLEOTIDE SEQUENCE</scope>
</reference>
<feature type="transmembrane region" description="Helical" evidence="1">
    <location>
        <begin position="35"/>
        <end position="56"/>
    </location>
</feature>
<feature type="transmembrane region" description="Helical" evidence="1">
    <location>
        <begin position="121"/>
        <end position="150"/>
    </location>
</feature>
<name>T0YKN6_9ZZZZ</name>
<keyword evidence="1" id="KW-0472">Membrane</keyword>
<dbReference type="AlphaFoldDB" id="T0YKN6"/>
<organism evidence="2">
    <name type="scientific">mine drainage metagenome</name>
    <dbReference type="NCBI Taxonomy" id="410659"/>
    <lineage>
        <taxon>unclassified sequences</taxon>
        <taxon>metagenomes</taxon>
        <taxon>ecological metagenomes</taxon>
    </lineage>
</organism>
<proteinExistence type="predicted"/>
<reference evidence="2" key="1">
    <citation type="submission" date="2013-08" db="EMBL/GenBank/DDBJ databases">
        <authorList>
            <person name="Mendez C."/>
            <person name="Richter M."/>
            <person name="Ferrer M."/>
            <person name="Sanchez J."/>
        </authorList>
    </citation>
    <scope>NUCLEOTIDE SEQUENCE</scope>
</reference>
<feature type="transmembrane region" description="Helical" evidence="1">
    <location>
        <begin position="77"/>
        <end position="96"/>
    </location>
</feature>
<evidence type="ECO:0000256" key="1">
    <source>
        <dbReference type="SAM" id="Phobius"/>
    </source>
</evidence>
<keyword evidence="1" id="KW-0812">Transmembrane</keyword>
<protein>
    <submittedName>
        <fullName evidence="2">ABC-2 type transporter</fullName>
    </submittedName>
</protein>
<feature type="non-terminal residue" evidence="2">
    <location>
        <position position="157"/>
    </location>
</feature>